<dbReference type="EMBL" id="LNGD01000226">
    <property type="protein sequence ID" value="KYC45997.1"/>
    <property type="molecule type" value="Genomic_DNA"/>
</dbReference>
<proteinExistence type="predicted"/>
<reference evidence="1 2" key="1">
    <citation type="journal article" date="2016" name="ISME J.">
        <title>Chasing the elusive Euryarchaeota class WSA2: genomes reveal a uniquely fastidious methyl-reducing methanogen.</title>
        <authorList>
            <person name="Nobu M.K."/>
            <person name="Narihiro T."/>
            <person name="Kuroda K."/>
            <person name="Mei R."/>
            <person name="Liu W.T."/>
        </authorList>
    </citation>
    <scope>NUCLEOTIDE SEQUENCE [LARGE SCALE GENOMIC DNA]</scope>
    <source>
        <strain evidence="1">U1lsi0528_Bin089</strain>
    </source>
</reference>
<gene>
    <name evidence="1" type="ORF">AMQ74_01876</name>
</gene>
<organism evidence="1 2">
    <name type="scientific">Candidatus Methanofastidiosum methylothiophilum</name>
    <dbReference type="NCBI Taxonomy" id="1705564"/>
    <lineage>
        <taxon>Archaea</taxon>
        <taxon>Methanobacteriati</taxon>
        <taxon>Methanobacteriota</taxon>
        <taxon>Stenosarchaea group</taxon>
        <taxon>Candidatus Methanofastidiosia</taxon>
        <taxon>Candidatus Methanofastidiosales</taxon>
        <taxon>Candidatus Methanofastidiosaceae</taxon>
        <taxon>Candidatus Methanofastidiosum</taxon>
    </lineage>
</organism>
<comment type="caution">
    <text evidence="1">The sequence shown here is derived from an EMBL/GenBank/DDBJ whole genome shotgun (WGS) entry which is preliminary data.</text>
</comment>
<dbReference type="Proteomes" id="UP000075578">
    <property type="component" value="Unassembled WGS sequence"/>
</dbReference>
<name>A0A150IM30_9EURY</name>
<dbReference type="AlphaFoldDB" id="A0A150IM30"/>
<evidence type="ECO:0000313" key="1">
    <source>
        <dbReference type="EMBL" id="KYC45997.1"/>
    </source>
</evidence>
<accession>A0A150IM30</accession>
<protein>
    <submittedName>
        <fullName evidence="1">Uncharacterized protein</fullName>
    </submittedName>
</protein>
<evidence type="ECO:0000313" key="2">
    <source>
        <dbReference type="Proteomes" id="UP000075578"/>
    </source>
</evidence>
<sequence length="87" mass="9876">MSGGYWGYKDIGMVETLKEIGDSIKNDYSLLSAMLTGLAKELEDITHRMDWDYSCDSSIDDKVAFEIESVHRILNAVDIQDVIKDKE</sequence>